<evidence type="ECO:0000313" key="3">
    <source>
        <dbReference type="Proteomes" id="UP001151760"/>
    </source>
</evidence>
<protein>
    <submittedName>
        <fullName evidence="2">Retrovirus-related pol polyprotein from transposon TNT 1-94</fullName>
    </submittedName>
</protein>
<name>A0ABQ4ZWB6_9ASTR</name>
<reference evidence="2" key="2">
    <citation type="submission" date="2022-01" db="EMBL/GenBank/DDBJ databases">
        <authorList>
            <person name="Yamashiro T."/>
            <person name="Shiraishi A."/>
            <person name="Satake H."/>
            <person name="Nakayama K."/>
        </authorList>
    </citation>
    <scope>NUCLEOTIDE SEQUENCE</scope>
</reference>
<dbReference type="Proteomes" id="UP001151760">
    <property type="component" value="Unassembled WGS sequence"/>
</dbReference>
<reference evidence="2" key="1">
    <citation type="journal article" date="2022" name="Int. J. Mol. Sci.">
        <title>Draft Genome of Tanacetum Coccineum: Genomic Comparison of Closely Related Tanacetum-Family Plants.</title>
        <authorList>
            <person name="Yamashiro T."/>
            <person name="Shiraishi A."/>
            <person name="Nakayama K."/>
            <person name="Satake H."/>
        </authorList>
    </citation>
    <scope>NUCLEOTIDE SEQUENCE</scope>
</reference>
<sequence length="319" mass="36382">MTPNDNTSPLTPQLQTTYVHNTTELGSHDHNNEPLSSKLVPNCYPSTDTDSSLQELDFLFSPLIEEYFTAGNQTITPTTTVHAEENNTNQAPDAQFVPYEFFNPLCTLVQEVVESSSHNVDSSNMHTFYQRHQSDYRWIKNHPLEQVHGNPLKHEAIADHAWIKAMQEELHQFDRIKVWELVDKAFGKMVIKLKWLWKNKKDEDNTIEVKMAFLNGPLKEEVYVSQPDGFVDPNNPEKELRLEKALYGLKQAPNAWYDELSTFLISKGFTKGCHDTYKSTSGGLQFLCDKLVSYMSKKQDCTSMSTAEAEYVALSTSCA</sequence>
<dbReference type="EMBL" id="BQNB010011665">
    <property type="protein sequence ID" value="GJS93561.1"/>
    <property type="molecule type" value="Genomic_DNA"/>
</dbReference>
<accession>A0ABQ4ZWB6</accession>
<dbReference type="Pfam" id="PF07727">
    <property type="entry name" value="RVT_2"/>
    <property type="match status" value="1"/>
</dbReference>
<comment type="caution">
    <text evidence="2">The sequence shown here is derived from an EMBL/GenBank/DDBJ whole genome shotgun (WGS) entry which is preliminary data.</text>
</comment>
<evidence type="ECO:0000259" key="1">
    <source>
        <dbReference type="Pfam" id="PF07727"/>
    </source>
</evidence>
<feature type="domain" description="Reverse transcriptase Ty1/copia-type" evidence="1">
    <location>
        <begin position="207"/>
        <end position="271"/>
    </location>
</feature>
<keyword evidence="3" id="KW-1185">Reference proteome</keyword>
<gene>
    <name evidence="2" type="ORF">Tco_0800529</name>
</gene>
<evidence type="ECO:0000313" key="2">
    <source>
        <dbReference type="EMBL" id="GJS93561.1"/>
    </source>
</evidence>
<dbReference type="CDD" id="cd09272">
    <property type="entry name" value="RNase_HI_RT_Ty1"/>
    <property type="match status" value="1"/>
</dbReference>
<dbReference type="InterPro" id="IPR013103">
    <property type="entry name" value="RVT_2"/>
</dbReference>
<proteinExistence type="predicted"/>
<organism evidence="2 3">
    <name type="scientific">Tanacetum coccineum</name>
    <dbReference type="NCBI Taxonomy" id="301880"/>
    <lineage>
        <taxon>Eukaryota</taxon>
        <taxon>Viridiplantae</taxon>
        <taxon>Streptophyta</taxon>
        <taxon>Embryophyta</taxon>
        <taxon>Tracheophyta</taxon>
        <taxon>Spermatophyta</taxon>
        <taxon>Magnoliopsida</taxon>
        <taxon>eudicotyledons</taxon>
        <taxon>Gunneridae</taxon>
        <taxon>Pentapetalae</taxon>
        <taxon>asterids</taxon>
        <taxon>campanulids</taxon>
        <taxon>Asterales</taxon>
        <taxon>Asteraceae</taxon>
        <taxon>Asteroideae</taxon>
        <taxon>Anthemideae</taxon>
        <taxon>Anthemidinae</taxon>
        <taxon>Tanacetum</taxon>
    </lineage>
</organism>